<organism evidence="1">
    <name type="scientific">uncultured Elusimicrobia bacterium</name>
    <dbReference type="NCBI Taxonomy" id="699876"/>
    <lineage>
        <taxon>Bacteria</taxon>
        <taxon>Pseudomonadati</taxon>
        <taxon>Elusimicrobiota</taxon>
        <taxon>Elusimicrobia</taxon>
        <taxon>environmental samples</taxon>
    </lineage>
</organism>
<dbReference type="SUPFAM" id="SSF53335">
    <property type="entry name" value="S-adenosyl-L-methionine-dependent methyltransferases"/>
    <property type="match status" value="1"/>
</dbReference>
<evidence type="ECO:0000313" key="1">
    <source>
        <dbReference type="EMBL" id="QGT50857.1"/>
    </source>
</evidence>
<evidence type="ECO:0008006" key="2">
    <source>
        <dbReference type="Google" id="ProtNLM"/>
    </source>
</evidence>
<dbReference type="EMBL" id="MN577572">
    <property type="protein sequence ID" value="QGT50857.1"/>
    <property type="molecule type" value="Genomic_DNA"/>
</dbReference>
<reference evidence="1" key="1">
    <citation type="journal article" date="2020" name="J. ISSAAS">
        <title>Lactobacilli and other gastrointestinal microbiota of Peromyscus leucopus, reservoir host for agents of Lyme disease and other zoonoses in North America.</title>
        <authorList>
            <person name="Milovic A."/>
            <person name="Bassam K."/>
            <person name="Shao H."/>
            <person name="Chatzistamou I."/>
            <person name="Tufts D.M."/>
            <person name="Diuk-Wasser M."/>
            <person name="Barbour A.G."/>
        </authorList>
    </citation>
    <scope>NUCLEOTIDE SEQUENCE</scope>
    <source>
        <strain evidence="1">LL30</strain>
    </source>
</reference>
<protein>
    <recommendedName>
        <fullName evidence="2">Class I SAM-dependent methyltransferase</fullName>
    </recommendedName>
</protein>
<dbReference type="AlphaFoldDB" id="A0A650EM07"/>
<dbReference type="CDD" id="cd02440">
    <property type="entry name" value="AdoMet_MTases"/>
    <property type="match status" value="1"/>
</dbReference>
<name>A0A650EM07_9BACT</name>
<gene>
    <name evidence="1" type="ORF">Elusimicrob2101_1200</name>
</gene>
<dbReference type="Gene3D" id="3.40.50.150">
    <property type="entry name" value="Vaccinia Virus protein VP39"/>
    <property type="match status" value="1"/>
</dbReference>
<proteinExistence type="predicted"/>
<accession>A0A650EM07</accession>
<dbReference type="InterPro" id="IPR029063">
    <property type="entry name" value="SAM-dependent_MTases_sf"/>
</dbReference>
<sequence>MENRYTDGTYLNDNPGWHGADSAWKLSHVLRALKNTGIDGTRLKTVCDAGCGAGEVIKLWAKELPQTSFYGYDVSPQALELALRDKPQNCIFRLGSALRPEPCNALLLLDVLEHIPDWKAFFKEWTAQAERIVIHMPLDLSVYARLRPSILARERQTVGHIHFFTARTFLRELDALGMRVLHLHYTNKYVERPPQMTRFISRAGMFIRQAAHKFLPRAWAAYWVGGYSLMLVLEKKPTPDTSCEAV</sequence>
<dbReference type="Pfam" id="PF13489">
    <property type="entry name" value="Methyltransf_23"/>
    <property type="match status" value="1"/>
</dbReference>